<dbReference type="OrthoDB" id="1550427at2"/>
<evidence type="ECO:0000313" key="1">
    <source>
        <dbReference type="EMBL" id="SEO16641.1"/>
    </source>
</evidence>
<dbReference type="Pfam" id="PF05708">
    <property type="entry name" value="Peptidase_C92"/>
    <property type="match status" value="1"/>
</dbReference>
<dbReference type="SUPFAM" id="SSF54001">
    <property type="entry name" value="Cysteine proteinases"/>
    <property type="match status" value="1"/>
</dbReference>
<evidence type="ECO:0000313" key="2">
    <source>
        <dbReference type="Proteomes" id="UP000199615"/>
    </source>
</evidence>
<dbReference type="InterPro" id="IPR024453">
    <property type="entry name" value="Peptidase_C92"/>
</dbReference>
<sequence length="314" mass="34864">MGVVLDAIGKVIANYLQKEEPGYEPFTPSDPDHLRSIMQPGDVLLVEGNARISGIIKYLTQSTWSHAALYVGPIDGATEPDGEPHVLIEANIGEGVSSSPLSRHLSYHTRICRPVGLSHEDRHTVCRYAINRIGFGYDTKNIIDLMRYLVPLPVPQRWRRRMIALGSGDPTKIICSALIAQAFDSVRYPILPKITRAGSRKARREILHIRDSSLYMPRDFDISPYFEVVKPTIINGFDYTSLHWADKQKPLAEVAGPFNTFQDDLENASSFAPETIDAEAPAMGGANQAPAVIMSRTHWQHPEPRTLAPLEASS</sequence>
<name>A0A1H8MGX5_9BRAD</name>
<proteinExistence type="predicted"/>
<dbReference type="EMBL" id="FODT01000001">
    <property type="protein sequence ID" value="SEO16641.1"/>
    <property type="molecule type" value="Genomic_DNA"/>
</dbReference>
<keyword evidence="2" id="KW-1185">Reference proteome</keyword>
<protein>
    <submittedName>
        <fullName evidence="1">Permuted papain-like amidase enzyme, YaeF/YiiX, C92 family</fullName>
    </submittedName>
</protein>
<dbReference type="Proteomes" id="UP000199615">
    <property type="component" value="Unassembled WGS sequence"/>
</dbReference>
<reference evidence="2" key="1">
    <citation type="submission" date="2016-10" db="EMBL/GenBank/DDBJ databases">
        <authorList>
            <person name="Varghese N."/>
            <person name="Submissions S."/>
        </authorList>
    </citation>
    <scope>NUCLEOTIDE SEQUENCE [LARGE SCALE GENOMIC DNA]</scope>
    <source>
        <strain evidence="2">DSM 123</strain>
    </source>
</reference>
<dbReference type="AlphaFoldDB" id="A0A1H8MGX5"/>
<dbReference type="InterPro" id="IPR038765">
    <property type="entry name" value="Papain-like_cys_pep_sf"/>
</dbReference>
<accession>A0A1H8MGX5</accession>
<dbReference type="Gene3D" id="3.90.1720.10">
    <property type="entry name" value="endopeptidase domain like (from Nostoc punctiforme)"/>
    <property type="match status" value="1"/>
</dbReference>
<gene>
    <name evidence="1" type="ORF">SAMN05444123_101520</name>
</gene>
<organism evidence="1 2">
    <name type="scientific">Rhodopseudomonas pseudopalustris</name>
    <dbReference type="NCBI Taxonomy" id="1513892"/>
    <lineage>
        <taxon>Bacteria</taxon>
        <taxon>Pseudomonadati</taxon>
        <taxon>Pseudomonadota</taxon>
        <taxon>Alphaproteobacteria</taxon>
        <taxon>Hyphomicrobiales</taxon>
        <taxon>Nitrobacteraceae</taxon>
        <taxon>Rhodopseudomonas</taxon>
    </lineage>
</organism>
<dbReference type="RefSeq" id="WP_092681504.1">
    <property type="nucleotide sequence ID" value="NZ_FODT01000001.1"/>
</dbReference>